<gene>
    <name evidence="2" type="ORF">CAMP_LOCUS3151</name>
</gene>
<name>A0A9P1MUG0_9PELO</name>
<protein>
    <submittedName>
        <fullName evidence="2">Uncharacterized protein</fullName>
    </submittedName>
</protein>
<evidence type="ECO:0000313" key="2">
    <source>
        <dbReference type="EMBL" id="CAI5440514.1"/>
    </source>
</evidence>
<sequence length="608" mass="72445">MTTWTFEKFVYLLEYETGFKIYESTQRHLSKAEYLIIPRTVISNDEQAIEQLRVLYEKYKEKMLIYGSAEEMLEYLKRIDRIEYLVQKYMTSTTWNRLPSSCPKYKDITGKITCVTNAEAFGYMRTELTAKIDEFAIFFAGSCKASFTEYIWNITCLSKWGEYKKRMITDESWKSVYEKLCEVCDFEKFKFKYVEEHREREELDKLMEDFKEHRDRYYSDDFLRYLQNPNINKIYAVVAYLHDAIRPLQKELKSLVTTKKASPDFQPIIRRFKGANYEFYLAQEVSQAFPEEDVMPEKESISQCFIVDSPTFDEILAKYGANSIIIVEIPLETNSRNNVYPICNSRGIHKRLVWEEIEDDLYKQIVIAKYCETGNIYEYAERHSQRALKPIMYLTWFRKSLCFHPETSETPLISFKEQYTKPEVLEIIKKLVEDHLIEDQEINGIIDQVFELLPSLNYKQMHDLYYQIILRNILKFCPNFAKLKENQGKYKKNQELDLIYKAVEQFYELNGSCADCETRTAALKDELIALRRSQKKQLEEIRKLKKDRKICEKQKNDVLNVVCGLKNHLNESQNELIDGIISKMNEEIVQDYDHDDFDYEMIALKYEQ</sequence>
<dbReference type="AlphaFoldDB" id="A0A9P1MUG0"/>
<organism evidence="2 3">
    <name type="scientific">Caenorhabditis angaria</name>
    <dbReference type="NCBI Taxonomy" id="860376"/>
    <lineage>
        <taxon>Eukaryota</taxon>
        <taxon>Metazoa</taxon>
        <taxon>Ecdysozoa</taxon>
        <taxon>Nematoda</taxon>
        <taxon>Chromadorea</taxon>
        <taxon>Rhabditida</taxon>
        <taxon>Rhabditina</taxon>
        <taxon>Rhabditomorpha</taxon>
        <taxon>Rhabditoidea</taxon>
        <taxon>Rhabditidae</taxon>
        <taxon>Peloderinae</taxon>
        <taxon>Caenorhabditis</taxon>
    </lineage>
</organism>
<reference evidence="2" key="1">
    <citation type="submission" date="2022-11" db="EMBL/GenBank/DDBJ databases">
        <authorList>
            <person name="Kikuchi T."/>
        </authorList>
    </citation>
    <scope>NUCLEOTIDE SEQUENCE</scope>
    <source>
        <strain evidence="2">PS1010</strain>
    </source>
</reference>
<proteinExistence type="predicted"/>
<keyword evidence="1" id="KW-0175">Coiled coil</keyword>
<accession>A0A9P1MUG0</accession>
<keyword evidence="3" id="KW-1185">Reference proteome</keyword>
<dbReference type="Proteomes" id="UP001152747">
    <property type="component" value="Unassembled WGS sequence"/>
</dbReference>
<evidence type="ECO:0000313" key="3">
    <source>
        <dbReference type="Proteomes" id="UP001152747"/>
    </source>
</evidence>
<comment type="caution">
    <text evidence="2">The sequence shown here is derived from an EMBL/GenBank/DDBJ whole genome shotgun (WGS) entry which is preliminary data.</text>
</comment>
<dbReference type="EMBL" id="CANHGI010000001">
    <property type="protein sequence ID" value="CAI5440514.1"/>
    <property type="molecule type" value="Genomic_DNA"/>
</dbReference>
<feature type="coiled-coil region" evidence="1">
    <location>
        <begin position="524"/>
        <end position="554"/>
    </location>
</feature>
<evidence type="ECO:0000256" key="1">
    <source>
        <dbReference type="SAM" id="Coils"/>
    </source>
</evidence>